<sequence>MQKYSVFNLIKNALKGHKDWEVAWKNPTPKAEYDVIIIGGGGHGLATAYYLAKEHNITNVAIVEKGWIGGGNVGRNTTIVRSNYMHDENGLFSEFGMDLWRSMSQELNFNVMFSPR</sequence>
<evidence type="ECO:0000259" key="2">
    <source>
        <dbReference type="PROSITE" id="PS50206"/>
    </source>
</evidence>
<organism evidence="3">
    <name type="scientific">marine metagenome</name>
    <dbReference type="NCBI Taxonomy" id="408172"/>
    <lineage>
        <taxon>unclassified sequences</taxon>
        <taxon>metagenomes</taxon>
        <taxon>ecological metagenomes</taxon>
    </lineage>
</organism>
<dbReference type="AlphaFoldDB" id="A0A381XP49"/>
<feature type="domain" description="Rhodanese" evidence="2">
    <location>
        <begin position="35"/>
        <end position="79"/>
    </location>
</feature>
<proteinExistence type="predicted"/>
<keyword evidence="1" id="KW-0560">Oxidoreductase</keyword>
<dbReference type="InterPro" id="IPR001763">
    <property type="entry name" value="Rhodanese-like_dom"/>
</dbReference>
<dbReference type="PROSITE" id="PS50206">
    <property type="entry name" value="RHODANESE_3"/>
    <property type="match status" value="1"/>
</dbReference>
<evidence type="ECO:0000256" key="1">
    <source>
        <dbReference type="ARBA" id="ARBA00023002"/>
    </source>
</evidence>
<protein>
    <recommendedName>
        <fullName evidence="2">Rhodanese domain-containing protein</fullName>
    </recommendedName>
</protein>
<dbReference type="GO" id="GO:0005737">
    <property type="term" value="C:cytoplasm"/>
    <property type="evidence" value="ECO:0007669"/>
    <property type="project" value="TreeGrafter"/>
</dbReference>
<dbReference type="GO" id="GO:0016491">
    <property type="term" value="F:oxidoreductase activity"/>
    <property type="evidence" value="ECO:0007669"/>
    <property type="project" value="UniProtKB-KW"/>
</dbReference>
<reference evidence="3" key="1">
    <citation type="submission" date="2018-05" db="EMBL/GenBank/DDBJ databases">
        <authorList>
            <person name="Lanie J.A."/>
            <person name="Ng W.-L."/>
            <person name="Kazmierczak K.M."/>
            <person name="Andrzejewski T.M."/>
            <person name="Davidsen T.M."/>
            <person name="Wayne K.J."/>
            <person name="Tettelin H."/>
            <person name="Glass J.I."/>
            <person name="Rusch D."/>
            <person name="Podicherti R."/>
            <person name="Tsui H.-C.T."/>
            <person name="Winkler M.E."/>
        </authorList>
    </citation>
    <scope>NUCLEOTIDE SEQUENCE</scope>
</reference>
<evidence type="ECO:0000313" key="3">
    <source>
        <dbReference type="EMBL" id="SVA66023.1"/>
    </source>
</evidence>
<dbReference type="Gene3D" id="3.50.50.60">
    <property type="entry name" value="FAD/NAD(P)-binding domain"/>
    <property type="match status" value="1"/>
</dbReference>
<accession>A0A381XP49</accession>
<dbReference type="EMBL" id="UINC01015730">
    <property type="protein sequence ID" value="SVA66023.1"/>
    <property type="molecule type" value="Genomic_DNA"/>
</dbReference>
<dbReference type="InterPro" id="IPR006076">
    <property type="entry name" value="FAD-dep_OxRdtase"/>
</dbReference>
<dbReference type="PANTHER" id="PTHR13847">
    <property type="entry name" value="SARCOSINE DEHYDROGENASE-RELATED"/>
    <property type="match status" value="1"/>
</dbReference>
<dbReference type="PANTHER" id="PTHR13847:SF287">
    <property type="entry name" value="FAD-DEPENDENT OXIDOREDUCTASE DOMAIN-CONTAINING PROTEIN 1"/>
    <property type="match status" value="1"/>
</dbReference>
<dbReference type="Pfam" id="PF01266">
    <property type="entry name" value="DAO"/>
    <property type="match status" value="1"/>
</dbReference>
<name>A0A381XP49_9ZZZZ</name>
<feature type="non-terminal residue" evidence="3">
    <location>
        <position position="116"/>
    </location>
</feature>
<dbReference type="SUPFAM" id="SSF51905">
    <property type="entry name" value="FAD/NAD(P)-binding domain"/>
    <property type="match status" value="1"/>
</dbReference>
<gene>
    <name evidence="3" type="ORF">METZ01_LOCUS118877</name>
</gene>
<dbReference type="InterPro" id="IPR036188">
    <property type="entry name" value="FAD/NAD-bd_sf"/>
</dbReference>